<sequence length="290" mass="32952">MGKRNLLVAFFLILIFVATSTPVEGIEGPLMPETKYKVYNIAHRGVPYYAPEHTMPSLEMAVEMGADFLEIDIQMTKDGTIVAMHDTTLNRTTSGMGLVRYATLRELKELDAGSWFNEKYPEMANEKFIGLEVPTLEEIFQRFGRNINYLIEIKSPQKNPGIEEELLRLIEKHHLGARNGMSNKLVVQSFHPETLQKIYKENPNLPLFHLLKKRASEAELRKIATYAVGTGISGKKLSKSFVKVVKEHGLYIHTYSIDSPKQMKEAIKLGVDGIVTNYPDRLQEVLMELK</sequence>
<dbReference type="InterPro" id="IPR017946">
    <property type="entry name" value="PLC-like_Pdiesterase_TIM-brl"/>
</dbReference>
<keyword evidence="2" id="KW-0378">Hydrolase</keyword>
<accession>A0ABU0A0J5</accession>
<evidence type="ECO:0000313" key="2">
    <source>
        <dbReference type="EMBL" id="MDQ0256995.1"/>
    </source>
</evidence>
<gene>
    <name evidence="2" type="ORF">J2S74_004440</name>
</gene>
<dbReference type="RefSeq" id="WP_307330000.1">
    <property type="nucleotide sequence ID" value="NZ_JAUSUG010000021.1"/>
</dbReference>
<evidence type="ECO:0000259" key="1">
    <source>
        <dbReference type="PROSITE" id="PS51704"/>
    </source>
</evidence>
<feature type="domain" description="GP-PDE" evidence="1">
    <location>
        <begin position="38"/>
        <end position="286"/>
    </location>
</feature>
<evidence type="ECO:0000313" key="3">
    <source>
        <dbReference type="Proteomes" id="UP001230005"/>
    </source>
</evidence>
<dbReference type="PANTHER" id="PTHR46211:SF7">
    <property type="entry name" value="GLYCEROPHOSPHODIESTER PHOSPHODIESTERASE"/>
    <property type="match status" value="1"/>
</dbReference>
<reference evidence="2 3" key="1">
    <citation type="submission" date="2023-07" db="EMBL/GenBank/DDBJ databases">
        <title>Genomic Encyclopedia of Type Strains, Phase IV (KMG-IV): sequencing the most valuable type-strain genomes for metagenomic binning, comparative biology and taxonomic classification.</title>
        <authorList>
            <person name="Goeker M."/>
        </authorList>
    </citation>
    <scope>NUCLEOTIDE SEQUENCE [LARGE SCALE GENOMIC DNA]</scope>
    <source>
        <strain evidence="2 3">DSM 9768</strain>
    </source>
</reference>
<dbReference type="EC" id="3.1.4.46" evidence="2"/>
<organism evidence="2 3">
    <name type="scientific">Evansella vedderi</name>
    <dbReference type="NCBI Taxonomy" id="38282"/>
    <lineage>
        <taxon>Bacteria</taxon>
        <taxon>Bacillati</taxon>
        <taxon>Bacillota</taxon>
        <taxon>Bacilli</taxon>
        <taxon>Bacillales</taxon>
        <taxon>Bacillaceae</taxon>
        <taxon>Evansella</taxon>
    </lineage>
</organism>
<dbReference type="GO" id="GO:0008889">
    <property type="term" value="F:glycerophosphodiester phosphodiesterase activity"/>
    <property type="evidence" value="ECO:0007669"/>
    <property type="project" value="UniProtKB-EC"/>
</dbReference>
<proteinExistence type="predicted"/>
<dbReference type="InterPro" id="IPR030395">
    <property type="entry name" value="GP_PDE_dom"/>
</dbReference>
<protein>
    <submittedName>
        <fullName evidence="2">Glycerophosphoryl diester phosphodiesterase</fullName>
        <ecNumber evidence="2">3.1.4.46</ecNumber>
    </submittedName>
</protein>
<dbReference type="Pfam" id="PF03009">
    <property type="entry name" value="GDPD"/>
    <property type="match status" value="1"/>
</dbReference>
<name>A0ABU0A0J5_9BACI</name>
<dbReference type="Gene3D" id="3.20.20.190">
    <property type="entry name" value="Phosphatidylinositol (PI) phosphodiesterase"/>
    <property type="match status" value="1"/>
</dbReference>
<keyword evidence="3" id="KW-1185">Reference proteome</keyword>
<dbReference type="PROSITE" id="PS51704">
    <property type="entry name" value="GP_PDE"/>
    <property type="match status" value="1"/>
</dbReference>
<dbReference type="CDD" id="cd08601">
    <property type="entry name" value="GDPD_SaGlpQ_like"/>
    <property type="match status" value="1"/>
</dbReference>
<dbReference type="EMBL" id="JAUSUG010000021">
    <property type="protein sequence ID" value="MDQ0256995.1"/>
    <property type="molecule type" value="Genomic_DNA"/>
</dbReference>
<dbReference type="PANTHER" id="PTHR46211">
    <property type="entry name" value="GLYCEROPHOSPHORYL DIESTER PHOSPHODIESTERASE"/>
    <property type="match status" value="1"/>
</dbReference>
<comment type="caution">
    <text evidence="2">The sequence shown here is derived from an EMBL/GenBank/DDBJ whole genome shotgun (WGS) entry which is preliminary data.</text>
</comment>
<dbReference type="Proteomes" id="UP001230005">
    <property type="component" value="Unassembled WGS sequence"/>
</dbReference>
<dbReference type="SUPFAM" id="SSF51695">
    <property type="entry name" value="PLC-like phosphodiesterases"/>
    <property type="match status" value="1"/>
</dbReference>